<evidence type="ECO:0000256" key="1">
    <source>
        <dbReference type="SAM" id="Phobius"/>
    </source>
</evidence>
<dbReference type="STRING" id="100787.A0A0G4M7D7"/>
<gene>
    <name evidence="2" type="ORF">BN1708_018424</name>
</gene>
<protein>
    <submittedName>
        <fullName evidence="2">Uncharacterized protein</fullName>
    </submittedName>
</protein>
<feature type="transmembrane region" description="Helical" evidence="1">
    <location>
        <begin position="151"/>
        <end position="171"/>
    </location>
</feature>
<keyword evidence="1" id="KW-1133">Transmembrane helix</keyword>
<name>A0A0G4M7D7_VERLO</name>
<keyword evidence="3" id="KW-1185">Reference proteome</keyword>
<feature type="transmembrane region" description="Helical" evidence="1">
    <location>
        <begin position="124"/>
        <end position="144"/>
    </location>
</feature>
<evidence type="ECO:0000313" key="3">
    <source>
        <dbReference type="Proteomes" id="UP000044602"/>
    </source>
</evidence>
<accession>A0A0G4M7D7</accession>
<reference evidence="3" key="1">
    <citation type="submission" date="2015-05" db="EMBL/GenBank/DDBJ databases">
        <authorList>
            <person name="Fogelqvist Johan"/>
        </authorList>
    </citation>
    <scope>NUCLEOTIDE SEQUENCE [LARGE SCALE GENOMIC DNA]</scope>
</reference>
<dbReference type="EMBL" id="CVQH01021334">
    <property type="protein sequence ID" value="CRK30101.1"/>
    <property type="molecule type" value="Genomic_DNA"/>
</dbReference>
<organism evidence="2 3">
    <name type="scientific">Verticillium longisporum</name>
    <name type="common">Verticillium dahliae var. longisporum</name>
    <dbReference type="NCBI Taxonomy" id="100787"/>
    <lineage>
        <taxon>Eukaryota</taxon>
        <taxon>Fungi</taxon>
        <taxon>Dikarya</taxon>
        <taxon>Ascomycota</taxon>
        <taxon>Pezizomycotina</taxon>
        <taxon>Sordariomycetes</taxon>
        <taxon>Hypocreomycetidae</taxon>
        <taxon>Glomerellales</taxon>
        <taxon>Plectosphaerellaceae</taxon>
        <taxon>Verticillium</taxon>
    </lineage>
</organism>
<feature type="transmembrane region" description="Helical" evidence="1">
    <location>
        <begin position="191"/>
        <end position="215"/>
    </location>
</feature>
<keyword evidence="1" id="KW-0812">Transmembrane</keyword>
<feature type="non-terminal residue" evidence="2">
    <location>
        <position position="1"/>
    </location>
</feature>
<feature type="transmembrane region" description="Helical" evidence="1">
    <location>
        <begin position="96"/>
        <end position="118"/>
    </location>
</feature>
<proteinExistence type="predicted"/>
<keyword evidence="1" id="KW-0472">Membrane</keyword>
<sequence>CLRTEDPVASSPPTMLWAGVASADWPLASRCVVCAFKARDLYVDEQITFADWTSAYVCRWCGMPVHVGQTSDYTSMQVNEFHVPCWDAYKRVHHRFLLLGLLSAGVAVLASASSMVLVPRNLKIVMPAVINLVLGLLVYVIMWFRTDKSRTFHFVAVIDVVIVAIWISSLVEFGAMMRNDRTGTISTLDAVFLGMLPIGIAMIVRLLDIGGNIVLATDYRHWQRRIPSTGWVERTWRPVETFLVHFTWPKITEAEYPYRMLWYGFGRLGGTVVRMRQSEKDIEMGTIPARPGSA</sequence>
<dbReference type="AlphaFoldDB" id="A0A0G4M7D7"/>
<evidence type="ECO:0000313" key="2">
    <source>
        <dbReference type="EMBL" id="CRK30101.1"/>
    </source>
</evidence>
<dbReference type="Proteomes" id="UP000044602">
    <property type="component" value="Unassembled WGS sequence"/>
</dbReference>